<proteinExistence type="predicted"/>
<reference evidence="1" key="1">
    <citation type="journal article" date="2020" name="Stud. Mycol.">
        <title>101 Dothideomycetes genomes: a test case for predicting lifestyles and emergence of pathogens.</title>
        <authorList>
            <person name="Haridas S."/>
            <person name="Albert R."/>
            <person name="Binder M."/>
            <person name="Bloem J."/>
            <person name="Labutti K."/>
            <person name="Salamov A."/>
            <person name="Andreopoulos B."/>
            <person name="Baker S."/>
            <person name="Barry K."/>
            <person name="Bills G."/>
            <person name="Bluhm B."/>
            <person name="Cannon C."/>
            <person name="Castanera R."/>
            <person name="Culley D."/>
            <person name="Daum C."/>
            <person name="Ezra D."/>
            <person name="Gonzalez J."/>
            <person name="Henrissat B."/>
            <person name="Kuo A."/>
            <person name="Liang C."/>
            <person name="Lipzen A."/>
            <person name="Lutzoni F."/>
            <person name="Magnuson J."/>
            <person name="Mondo S."/>
            <person name="Nolan M."/>
            <person name="Ohm R."/>
            <person name="Pangilinan J."/>
            <person name="Park H.-J."/>
            <person name="Ramirez L."/>
            <person name="Alfaro M."/>
            <person name="Sun H."/>
            <person name="Tritt A."/>
            <person name="Yoshinaga Y."/>
            <person name="Zwiers L.-H."/>
            <person name="Turgeon B."/>
            <person name="Goodwin S."/>
            <person name="Spatafora J."/>
            <person name="Crous P."/>
            <person name="Grigoriev I."/>
        </authorList>
    </citation>
    <scope>NUCLEOTIDE SEQUENCE</scope>
    <source>
        <strain evidence="1">CBS 110217</strain>
    </source>
</reference>
<evidence type="ECO:0008006" key="3">
    <source>
        <dbReference type="Google" id="ProtNLM"/>
    </source>
</evidence>
<evidence type="ECO:0000313" key="2">
    <source>
        <dbReference type="Proteomes" id="UP000799777"/>
    </source>
</evidence>
<protein>
    <recommendedName>
        <fullName evidence="3">Arrestin-like N-terminal domain-containing protein</fullName>
    </recommendedName>
</protein>
<dbReference type="Proteomes" id="UP000799777">
    <property type="component" value="Unassembled WGS sequence"/>
</dbReference>
<keyword evidence="2" id="KW-1185">Reference proteome</keyword>
<organism evidence="1 2">
    <name type="scientific">Setomelanomma holmii</name>
    <dbReference type="NCBI Taxonomy" id="210430"/>
    <lineage>
        <taxon>Eukaryota</taxon>
        <taxon>Fungi</taxon>
        <taxon>Dikarya</taxon>
        <taxon>Ascomycota</taxon>
        <taxon>Pezizomycotina</taxon>
        <taxon>Dothideomycetes</taxon>
        <taxon>Pleosporomycetidae</taxon>
        <taxon>Pleosporales</taxon>
        <taxon>Pleosporineae</taxon>
        <taxon>Phaeosphaeriaceae</taxon>
        <taxon>Setomelanomma</taxon>
    </lineage>
</organism>
<evidence type="ECO:0000313" key="1">
    <source>
        <dbReference type="EMBL" id="KAF2028837.1"/>
    </source>
</evidence>
<dbReference type="EMBL" id="ML978208">
    <property type="protein sequence ID" value="KAF2028837.1"/>
    <property type="molecule type" value="Genomic_DNA"/>
</dbReference>
<gene>
    <name evidence="1" type="ORF">EK21DRAFT_68896</name>
</gene>
<dbReference type="AlphaFoldDB" id="A0A9P4H8G3"/>
<accession>A0A9P4H8G3</accession>
<sequence length="119" mass="13501">MDGHQKGNKYEFWPAPDAPYSNREHKVHNKAKTHLNTLPACATLELTEYPSSETKQMEQASSCECWFTARVPGYTPPSFKSFAISRTYKVKVKLGIDVGGKRFEYEVESEMRHMGSAPV</sequence>
<name>A0A9P4H8G3_9PLEO</name>
<comment type="caution">
    <text evidence="1">The sequence shown here is derived from an EMBL/GenBank/DDBJ whole genome shotgun (WGS) entry which is preliminary data.</text>
</comment>
<dbReference type="OrthoDB" id="3892815at2759"/>